<dbReference type="Pfam" id="PF07804">
    <property type="entry name" value="HipA_C"/>
    <property type="match status" value="1"/>
</dbReference>
<dbReference type="Pfam" id="PF13657">
    <property type="entry name" value="Couple_hipA"/>
    <property type="match status" value="1"/>
</dbReference>
<evidence type="ECO:0000256" key="3">
    <source>
        <dbReference type="ARBA" id="ARBA00022777"/>
    </source>
</evidence>
<dbReference type="PANTHER" id="PTHR37419">
    <property type="entry name" value="SERINE/THREONINE-PROTEIN KINASE TOXIN HIPA"/>
    <property type="match status" value="1"/>
</dbReference>
<evidence type="ECO:0000256" key="4">
    <source>
        <dbReference type="SAM" id="MobiDB-lite"/>
    </source>
</evidence>
<gene>
    <name evidence="7" type="ORF">AA14337_0753</name>
</gene>
<feature type="region of interest" description="Disordered" evidence="4">
    <location>
        <begin position="430"/>
        <end position="452"/>
    </location>
</feature>
<comment type="similarity">
    <text evidence="1">Belongs to the HipA Ser/Thr kinase family.</text>
</comment>
<accession>A0ABQ0PP73</accession>
<dbReference type="Proteomes" id="UP001065047">
    <property type="component" value="Unassembled WGS sequence"/>
</dbReference>
<dbReference type="EMBL" id="BAPF01000006">
    <property type="protein sequence ID" value="GBQ77217.1"/>
    <property type="molecule type" value="Genomic_DNA"/>
</dbReference>
<protein>
    <recommendedName>
        <fullName evidence="9">Phosphatidylinositol kinase</fullName>
    </recommendedName>
</protein>
<keyword evidence="8" id="KW-1185">Reference proteome</keyword>
<evidence type="ECO:0000259" key="5">
    <source>
        <dbReference type="Pfam" id="PF07804"/>
    </source>
</evidence>
<dbReference type="InterPro" id="IPR017508">
    <property type="entry name" value="HipA_N1"/>
</dbReference>
<evidence type="ECO:0000313" key="7">
    <source>
        <dbReference type="EMBL" id="GBQ77217.1"/>
    </source>
</evidence>
<dbReference type="GeneID" id="29556353"/>
<evidence type="ECO:0008006" key="9">
    <source>
        <dbReference type="Google" id="ProtNLM"/>
    </source>
</evidence>
<dbReference type="InterPro" id="IPR052028">
    <property type="entry name" value="HipA_Ser/Thr_kinase"/>
</dbReference>
<reference evidence="7" key="1">
    <citation type="submission" date="2013-04" db="EMBL/GenBank/DDBJ databases">
        <title>The genome sequencing project of 58 acetic acid bacteria.</title>
        <authorList>
            <person name="Okamoto-Kainuma A."/>
            <person name="Ishikawa M."/>
            <person name="Umino S."/>
            <person name="Koizumi Y."/>
            <person name="Shiwa Y."/>
            <person name="Yoshikawa H."/>
            <person name="Matsutani M."/>
            <person name="Matsushita K."/>
        </authorList>
    </citation>
    <scope>NUCLEOTIDE SEQUENCE</scope>
    <source>
        <strain evidence="7">DSM 14337</strain>
    </source>
</reference>
<feature type="domain" description="HipA-like C-terminal" evidence="5">
    <location>
        <begin position="173"/>
        <end position="390"/>
    </location>
</feature>
<organism evidence="7 8">
    <name type="scientific">Acetobacter malorum DSM 14337</name>
    <dbReference type="NCBI Taxonomy" id="1307910"/>
    <lineage>
        <taxon>Bacteria</taxon>
        <taxon>Pseudomonadati</taxon>
        <taxon>Pseudomonadota</taxon>
        <taxon>Alphaproteobacteria</taxon>
        <taxon>Acetobacterales</taxon>
        <taxon>Acetobacteraceae</taxon>
        <taxon>Acetobacter</taxon>
    </lineage>
</organism>
<feature type="compositionally biased region" description="Acidic residues" evidence="4">
    <location>
        <begin position="439"/>
        <end position="452"/>
    </location>
</feature>
<dbReference type="RefSeq" id="WP_061505184.1">
    <property type="nucleotide sequence ID" value="NZ_BAPF01000006.1"/>
</dbReference>
<keyword evidence="2" id="KW-0808">Transferase</keyword>
<dbReference type="InterPro" id="IPR012893">
    <property type="entry name" value="HipA-like_C"/>
</dbReference>
<evidence type="ECO:0000256" key="1">
    <source>
        <dbReference type="ARBA" id="ARBA00010164"/>
    </source>
</evidence>
<proteinExistence type="inferred from homology"/>
<keyword evidence="3" id="KW-0418">Kinase</keyword>
<evidence type="ECO:0000256" key="2">
    <source>
        <dbReference type="ARBA" id="ARBA00022679"/>
    </source>
</evidence>
<feature type="domain" description="HipA N-terminal subdomain 1" evidence="6">
    <location>
        <begin position="12"/>
        <end position="117"/>
    </location>
</feature>
<evidence type="ECO:0000313" key="8">
    <source>
        <dbReference type="Proteomes" id="UP001065047"/>
    </source>
</evidence>
<dbReference type="Gene3D" id="1.10.1070.20">
    <property type="match status" value="1"/>
</dbReference>
<comment type="caution">
    <text evidence="7">The sequence shown here is derived from an EMBL/GenBank/DDBJ whole genome shotgun (WGS) entry which is preliminary data.</text>
</comment>
<name>A0ABQ0PP73_9PROT</name>
<sequence length="452" mass="50368">MKKLSVMLGDTGVEVGTLHFDVQGSRQSSAFIYSQAWRSNPQAFALSPTMPLSQENYFSTREGKTPAFPLPIADSCPDSWGERVIKRSLRSTGHTGRLTDYDMLVNVDDYARIGALRYRDEAGSYLAEPIIREGGLRAPPLLDLKDLARAARATELDRETAAEIALLRHPAGSLGGARPKATIRDEDNNRLLIAKFTGAREGKPTERAEVMTLRLAGSLGLRASKAEIAAFSPDEPIALIERFDRSKNNTRHHYISAQSFMGAASAEGSHTYTEIADAMRTYADNPRREMNELFKRVAYSILVSNGDDHLKNHGFLYCRDGRWNLSPMFDVNPDPERSAYDFFLKTWISEASGDEASIAALIEASDRFEIPRDQATTLIGQMAHDIKNRWQSFARDSGMTPDQIRSYRPAFDHNQSELALSLTNKTVSLSNNSTYKKEDDDELDDEGPSFSP</sequence>
<evidence type="ECO:0000259" key="6">
    <source>
        <dbReference type="Pfam" id="PF13657"/>
    </source>
</evidence>